<organism evidence="9 10">
    <name type="scientific">Apolygus lucorum</name>
    <name type="common">Small green plant bug</name>
    <name type="synonym">Lygocoris lucorum</name>
    <dbReference type="NCBI Taxonomy" id="248454"/>
    <lineage>
        <taxon>Eukaryota</taxon>
        <taxon>Metazoa</taxon>
        <taxon>Ecdysozoa</taxon>
        <taxon>Arthropoda</taxon>
        <taxon>Hexapoda</taxon>
        <taxon>Insecta</taxon>
        <taxon>Pterygota</taxon>
        <taxon>Neoptera</taxon>
        <taxon>Paraneoptera</taxon>
        <taxon>Hemiptera</taxon>
        <taxon>Heteroptera</taxon>
        <taxon>Panheteroptera</taxon>
        <taxon>Cimicomorpha</taxon>
        <taxon>Miridae</taxon>
        <taxon>Mirini</taxon>
        <taxon>Apolygus</taxon>
    </lineage>
</organism>
<dbReference type="AlphaFoldDB" id="A0A8S9XBA6"/>
<dbReference type="GO" id="GO:0000978">
    <property type="term" value="F:RNA polymerase II cis-regulatory region sequence-specific DNA binding"/>
    <property type="evidence" value="ECO:0007669"/>
    <property type="project" value="TreeGrafter"/>
</dbReference>
<comment type="subcellular location">
    <subcellularLocation>
        <location evidence="1 5 6">Nucleus</location>
    </subcellularLocation>
</comment>
<dbReference type="EMBL" id="WIXP02000008">
    <property type="protein sequence ID" value="KAF6206253.1"/>
    <property type="molecule type" value="Genomic_DNA"/>
</dbReference>
<reference evidence="9" key="1">
    <citation type="journal article" date="2021" name="Mol. Ecol. Resour.">
        <title>Apolygus lucorum genome provides insights into omnivorousness and mesophyll feeding.</title>
        <authorList>
            <person name="Liu Y."/>
            <person name="Liu H."/>
            <person name="Wang H."/>
            <person name="Huang T."/>
            <person name="Liu B."/>
            <person name="Yang B."/>
            <person name="Yin L."/>
            <person name="Li B."/>
            <person name="Zhang Y."/>
            <person name="Zhang S."/>
            <person name="Jiang F."/>
            <person name="Zhang X."/>
            <person name="Ren Y."/>
            <person name="Wang B."/>
            <person name="Wang S."/>
            <person name="Lu Y."/>
            <person name="Wu K."/>
            <person name="Fan W."/>
            <person name="Wang G."/>
        </authorList>
    </citation>
    <scope>NUCLEOTIDE SEQUENCE</scope>
    <source>
        <strain evidence="9">12Hb</strain>
    </source>
</reference>
<dbReference type="InterPro" id="IPR017970">
    <property type="entry name" value="Homeobox_CS"/>
</dbReference>
<sequence length="371" mass="41481">MVDQPVTNTRISELSGDFKPHGCDSGYLVAKNIKIFPHMEQQPVDSVPNHAGLLDLEHAEGTEVGPWTEMGYSTRAYYNSATATLDITNNNKPGVPRQQQGLPQGGNEIWRYEPRMWEQNPPPLPQPSSSRPQENESITRPSGSGTKRARTAYTSAQLVELEKEFHYNRYLCRPRRIEMAALLRLSERQIKIWFQNRRMKYKKDQRTKGLAGQSEISSSGVEANREGGGVSPPLSNCSSSPGAGMAPSSGRVSPNTTTSAAVTTYAPCPLPQTFTPQWNWEYGATLAPPPPPHHPRTGYDEEQLFSCLQQAPPAPPQEQWASEEFFQHGVPAGYVIKTEPPPEQVYWQHPPLHEPVPEFQQKLSPEQFTEL</sequence>
<keyword evidence="10" id="KW-1185">Reference proteome</keyword>
<dbReference type="PROSITE" id="PS00027">
    <property type="entry name" value="HOMEOBOX_1"/>
    <property type="match status" value="1"/>
</dbReference>
<evidence type="ECO:0000256" key="4">
    <source>
        <dbReference type="ARBA" id="ARBA00023242"/>
    </source>
</evidence>
<feature type="compositionally biased region" description="Low complexity" evidence="7">
    <location>
        <begin position="238"/>
        <end position="250"/>
    </location>
</feature>
<dbReference type="Gene3D" id="1.10.10.60">
    <property type="entry name" value="Homeodomain-like"/>
    <property type="match status" value="1"/>
</dbReference>
<dbReference type="Pfam" id="PF00046">
    <property type="entry name" value="Homeodomain"/>
    <property type="match status" value="1"/>
</dbReference>
<evidence type="ECO:0000313" key="10">
    <source>
        <dbReference type="Proteomes" id="UP000466442"/>
    </source>
</evidence>
<feature type="compositionally biased region" description="Polar residues" evidence="7">
    <location>
        <begin position="361"/>
        <end position="371"/>
    </location>
</feature>
<feature type="region of interest" description="Disordered" evidence="7">
    <location>
        <begin position="204"/>
        <end position="257"/>
    </location>
</feature>
<evidence type="ECO:0000256" key="1">
    <source>
        <dbReference type="ARBA" id="ARBA00004123"/>
    </source>
</evidence>
<dbReference type="GO" id="GO:0000981">
    <property type="term" value="F:DNA-binding transcription factor activity, RNA polymerase II-specific"/>
    <property type="evidence" value="ECO:0007669"/>
    <property type="project" value="InterPro"/>
</dbReference>
<dbReference type="SMART" id="SM00389">
    <property type="entry name" value="HOX"/>
    <property type="match status" value="1"/>
</dbReference>
<comment type="caution">
    <text evidence="9">The sequence shown here is derived from an EMBL/GenBank/DDBJ whole genome shotgun (WGS) entry which is preliminary data.</text>
</comment>
<keyword evidence="2 5" id="KW-0238">DNA-binding</keyword>
<evidence type="ECO:0000256" key="6">
    <source>
        <dbReference type="RuleBase" id="RU000682"/>
    </source>
</evidence>
<dbReference type="PRINTS" id="PR00024">
    <property type="entry name" value="HOMEOBOX"/>
</dbReference>
<feature type="domain" description="Homeobox" evidence="8">
    <location>
        <begin position="144"/>
        <end position="204"/>
    </location>
</feature>
<dbReference type="PROSITE" id="PS50071">
    <property type="entry name" value="HOMEOBOX_2"/>
    <property type="match status" value="1"/>
</dbReference>
<keyword evidence="3 5" id="KW-0371">Homeobox</keyword>
<evidence type="ECO:0000256" key="7">
    <source>
        <dbReference type="SAM" id="MobiDB-lite"/>
    </source>
</evidence>
<accession>A0A8S9XBA6</accession>
<dbReference type="PANTHER" id="PTHR45664">
    <property type="entry name" value="PROTEIN ZERKNUELLT 1-RELATED"/>
    <property type="match status" value="1"/>
</dbReference>
<dbReference type="GO" id="GO:0005634">
    <property type="term" value="C:nucleus"/>
    <property type="evidence" value="ECO:0007669"/>
    <property type="project" value="UniProtKB-SubCell"/>
</dbReference>
<dbReference type="SUPFAM" id="SSF46689">
    <property type="entry name" value="Homeodomain-like"/>
    <property type="match status" value="1"/>
</dbReference>
<dbReference type="InterPro" id="IPR009057">
    <property type="entry name" value="Homeodomain-like_sf"/>
</dbReference>
<feature type="DNA-binding region" description="Homeobox" evidence="5">
    <location>
        <begin position="146"/>
        <end position="205"/>
    </location>
</feature>
<dbReference type="GO" id="GO:0045944">
    <property type="term" value="P:positive regulation of transcription by RNA polymerase II"/>
    <property type="evidence" value="ECO:0007669"/>
    <property type="project" value="UniProtKB-ARBA"/>
</dbReference>
<dbReference type="OrthoDB" id="6159439at2759"/>
<dbReference type="PANTHER" id="PTHR45664:SF12">
    <property type="entry name" value="PANCREAS_DUODENUM HOMEOBOX PROTEIN 1"/>
    <property type="match status" value="1"/>
</dbReference>
<dbReference type="FunFam" id="1.10.10.60:FF:000176">
    <property type="entry name" value="pancreas/duodenum homeobox protein 1"/>
    <property type="match status" value="1"/>
</dbReference>
<evidence type="ECO:0000256" key="3">
    <source>
        <dbReference type="ARBA" id="ARBA00023155"/>
    </source>
</evidence>
<dbReference type="InterPro" id="IPR020479">
    <property type="entry name" value="HD_metazoa"/>
</dbReference>
<evidence type="ECO:0000256" key="5">
    <source>
        <dbReference type="PROSITE-ProRule" id="PRU00108"/>
    </source>
</evidence>
<keyword evidence="4 5" id="KW-0539">Nucleus</keyword>
<evidence type="ECO:0000313" key="9">
    <source>
        <dbReference type="EMBL" id="KAF6206253.1"/>
    </source>
</evidence>
<feature type="compositionally biased region" description="Polar residues" evidence="7">
    <location>
        <begin position="135"/>
        <end position="145"/>
    </location>
</feature>
<dbReference type="InterPro" id="IPR001356">
    <property type="entry name" value="HD"/>
</dbReference>
<feature type="region of interest" description="Disordered" evidence="7">
    <location>
        <begin position="345"/>
        <end position="371"/>
    </location>
</feature>
<gene>
    <name evidence="9" type="ORF">GE061_017482</name>
</gene>
<dbReference type="CDD" id="cd00086">
    <property type="entry name" value="homeodomain"/>
    <property type="match status" value="1"/>
</dbReference>
<evidence type="ECO:0000256" key="2">
    <source>
        <dbReference type="ARBA" id="ARBA00023125"/>
    </source>
</evidence>
<dbReference type="Proteomes" id="UP000466442">
    <property type="component" value="Unassembled WGS sequence"/>
</dbReference>
<feature type="region of interest" description="Disordered" evidence="7">
    <location>
        <begin position="116"/>
        <end position="150"/>
    </location>
</feature>
<name>A0A8S9XBA6_APOLU</name>
<evidence type="ECO:0000259" key="8">
    <source>
        <dbReference type="PROSITE" id="PS50071"/>
    </source>
</evidence>
<dbReference type="GO" id="GO:0048513">
    <property type="term" value="P:animal organ development"/>
    <property type="evidence" value="ECO:0007669"/>
    <property type="project" value="UniProtKB-ARBA"/>
</dbReference>
<proteinExistence type="predicted"/>
<protein>
    <recommendedName>
        <fullName evidence="8">Homeobox domain-containing protein</fullName>
    </recommendedName>
</protein>